<dbReference type="SUPFAM" id="SSF111369">
    <property type="entry name" value="HlyD-like secretion proteins"/>
    <property type="match status" value="1"/>
</dbReference>
<sequence length="405" mass="42584">MAAKFLNWALALTLICVLPKVRVAGAQGAGRAVSVVAARSGELDQTVRVIGTLVAKEEVLVHAGLDSDDHAKVVEILAEAGDRVRAGQLLARLDSSRIEIELMQSDAKVARADAAIKQALSQIEDARAVEVQTRSTRDRSVKLQAKGAVSNQALEENETALMRAISAVGLAQQTLGMAQADRLLAEAERSDVRSRLARTSIIAPNAGFIIRRSVQLGALGSSSTEAFFSIARDGDVELSGEVAQAEFSRIQDNSSARVELLDGRAPVEGRVRLKSAELSAGSRLGRIRISMPNPSGIFIGAFARADVVVKRAIGVIVPDTSVVNLAGSDRVQVISNGKIQTRVVAIGVRSNGLVQLNSGLSAGETVVLKGDNFLSEGEPITPVKVVFHVPGEAQAASAFAPVALQ</sequence>
<dbReference type="NCBIfam" id="TIGR01730">
    <property type="entry name" value="RND_mfp"/>
    <property type="match status" value="1"/>
</dbReference>
<dbReference type="InterPro" id="IPR058627">
    <property type="entry name" value="MdtA-like_C"/>
</dbReference>
<evidence type="ECO:0000259" key="2">
    <source>
        <dbReference type="Pfam" id="PF25967"/>
    </source>
</evidence>
<dbReference type="GO" id="GO:0015562">
    <property type="term" value="F:efflux transmembrane transporter activity"/>
    <property type="evidence" value="ECO:0007669"/>
    <property type="project" value="TreeGrafter"/>
</dbReference>
<dbReference type="InterPro" id="IPR006143">
    <property type="entry name" value="RND_pump_MFP"/>
</dbReference>
<dbReference type="Gene3D" id="2.40.30.170">
    <property type="match status" value="1"/>
</dbReference>
<dbReference type="PANTHER" id="PTHR30469">
    <property type="entry name" value="MULTIDRUG RESISTANCE PROTEIN MDTA"/>
    <property type="match status" value="1"/>
</dbReference>
<reference evidence="4" key="1">
    <citation type="submission" date="2017-11" db="EMBL/GenBank/DDBJ databases">
        <authorList>
            <person name="Kuznetsova I."/>
            <person name="Sazanova A."/>
            <person name="Chirak E."/>
            <person name="Safronova V."/>
            <person name="Willems A."/>
        </authorList>
    </citation>
    <scope>NUCLEOTIDE SEQUENCE [LARGE SCALE GENOMIC DNA]</scope>
    <source>
        <strain evidence="4">PEPV15</strain>
    </source>
</reference>
<name>A0A2P7AS46_9HYPH</name>
<feature type="domain" description="Multidrug resistance protein MdtA-like C-terminal permuted SH3" evidence="2">
    <location>
        <begin position="315"/>
        <end position="370"/>
    </location>
</feature>
<dbReference type="AlphaFoldDB" id="A0A2P7AS46"/>
<evidence type="ECO:0000313" key="3">
    <source>
        <dbReference type="EMBL" id="PSH57052.1"/>
    </source>
</evidence>
<organism evidence="3 4">
    <name type="scientific">Phyllobacterium endophyticum</name>
    <dbReference type="NCBI Taxonomy" id="1149773"/>
    <lineage>
        <taxon>Bacteria</taxon>
        <taxon>Pseudomonadati</taxon>
        <taxon>Pseudomonadota</taxon>
        <taxon>Alphaproteobacteria</taxon>
        <taxon>Hyphomicrobiales</taxon>
        <taxon>Phyllobacteriaceae</taxon>
        <taxon>Phyllobacterium</taxon>
    </lineage>
</organism>
<dbReference type="OrthoDB" id="7422354at2"/>
<dbReference type="Gene3D" id="1.10.287.470">
    <property type="entry name" value="Helix hairpin bin"/>
    <property type="match status" value="1"/>
</dbReference>
<proteinExistence type="inferred from homology"/>
<keyword evidence="4" id="KW-1185">Reference proteome</keyword>
<dbReference type="Proteomes" id="UP000241158">
    <property type="component" value="Unassembled WGS sequence"/>
</dbReference>
<evidence type="ECO:0000313" key="4">
    <source>
        <dbReference type="Proteomes" id="UP000241158"/>
    </source>
</evidence>
<accession>A0A2P7AS46</accession>
<dbReference type="RefSeq" id="WP_106717820.1">
    <property type="nucleotide sequence ID" value="NZ_JACHXT010000003.1"/>
</dbReference>
<dbReference type="Pfam" id="PF25967">
    <property type="entry name" value="RND-MFP_C"/>
    <property type="match status" value="1"/>
</dbReference>
<dbReference type="Gene3D" id="2.40.420.20">
    <property type="match status" value="1"/>
</dbReference>
<protein>
    <recommendedName>
        <fullName evidence="2">Multidrug resistance protein MdtA-like C-terminal permuted SH3 domain-containing protein</fullName>
    </recommendedName>
</protein>
<dbReference type="GO" id="GO:1990281">
    <property type="term" value="C:efflux pump complex"/>
    <property type="evidence" value="ECO:0007669"/>
    <property type="project" value="TreeGrafter"/>
</dbReference>
<evidence type="ECO:0000256" key="1">
    <source>
        <dbReference type="ARBA" id="ARBA00009477"/>
    </source>
</evidence>
<dbReference type="EMBL" id="PGGN01000003">
    <property type="protein sequence ID" value="PSH57052.1"/>
    <property type="molecule type" value="Genomic_DNA"/>
</dbReference>
<comment type="caution">
    <text evidence="3">The sequence shown here is derived from an EMBL/GenBank/DDBJ whole genome shotgun (WGS) entry which is preliminary data.</text>
</comment>
<comment type="similarity">
    <text evidence="1">Belongs to the membrane fusion protein (MFP) (TC 8.A.1) family.</text>
</comment>
<dbReference type="PANTHER" id="PTHR30469:SF15">
    <property type="entry name" value="HLYD FAMILY OF SECRETION PROTEINS"/>
    <property type="match status" value="1"/>
</dbReference>
<dbReference type="Gene3D" id="2.40.50.100">
    <property type="match status" value="1"/>
</dbReference>
<gene>
    <name evidence="3" type="ORF">CU100_17410</name>
</gene>